<evidence type="ECO:0000313" key="3">
    <source>
        <dbReference type="Proteomes" id="UP000824120"/>
    </source>
</evidence>
<dbReference type="AlphaFoldDB" id="A0A9J5Y700"/>
<comment type="caution">
    <text evidence="2">The sequence shown here is derived from an EMBL/GenBank/DDBJ whole genome shotgun (WGS) entry which is preliminary data.</text>
</comment>
<protein>
    <recommendedName>
        <fullName evidence="4">DUF4283 domain-containing protein</fullName>
    </recommendedName>
</protein>
<dbReference type="EMBL" id="JACXVP010000007">
    <property type="protein sequence ID" value="KAG5595028.1"/>
    <property type="molecule type" value="Genomic_DNA"/>
</dbReference>
<sequence length="705" mass="78965">MAIVPTGTELRPPDQSHSTRNSNIDKPQQGALPESSANSSKLRRTEAIHVAISEEELDWARKIISLEQFGMIHVNPTGNHESTSNDLSLVQKSNDSIIQIETSTKANSGEIAAKSPDVRFQVRPFSDERNLAATTGESSQGQVTATKENHNSEERLEPVRITGKLNQENIQDKEHTPNHTMEPLQHDQEKLSMKEATDINVPRQLQGDENAATNHTQQAQHTNTKAITRVPQEKLQVNGGKAIWKNRAKEQSENGIQKGPGIDSSIPHPIKISSNSDTHKPNHQRNNQSSPRQNQNKPPINSSSTKNVNHQIPDPAPPTVTQSLATRLRANQIKNDIPLDINSPIISTRQGYPSITFHEEDFMFKMPGRCHLMKPQVWTPTFKPAEETPIVPIWITLPELPWHCYYMDILTPLLSPIGKALYLDSATMQKTRGSVAKVRVQIDITKERPQHVWLGFSEKDPSLGKWQIIEFEDVPPYCLYCKHQGHIIGECPMKERDEEIKKRKEEETVKKGQEKQLNQISIPPSPVENEVPTPVIPSVLAEEVVGGRMAVQEKTTNMQEGEPMGRELSHVLHENQTADLRIDLQAPATTASTVQQHQEQDVSQQAKITVRDEYDVENSEEEIDDATLLVNAQDDGDEVSELLIKAFSPNNDTELDKELQQVTSKQGLSPRGIHLERFPLKKPSPPIPVTAGRPNTRLFTSKSSQ</sequence>
<evidence type="ECO:0000313" key="2">
    <source>
        <dbReference type="EMBL" id="KAG5595028.1"/>
    </source>
</evidence>
<feature type="compositionally biased region" description="Low complexity" evidence="1">
    <location>
        <begin position="284"/>
        <end position="296"/>
    </location>
</feature>
<evidence type="ECO:0000256" key="1">
    <source>
        <dbReference type="SAM" id="MobiDB-lite"/>
    </source>
</evidence>
<feature type="compositionally biased region" description="Polar residues" evidence="1">
    <location>
        <begin position="15"/>
        <end position="26"/>
    </location>
</feature>
<organism evidence="2 3">
    <name type="scientific">Solanum commersonii</name>
    <name type="common">Commerson's wild potato</name>
    <name type="synonym">Commerson's nightshade</name>
    <dbReference type="NCBI Taxonomy" id="4109"/>
    <lineage>
        <taxon>Eukaryota</taxon>
        <taxon>Viridiplantae</taxon>
        <taxon>Streptophyta</taxon>
        <taxon>Embryophyta</taxon>
        <taxon>Tracheophyta</taxon>
        <taxon>Spermatophyta</taxon>
        <taxon>Magnoliopsida</taxon>
        <taxon>eudicotyledons</taxon>
        <taxon>Gunneridae</taxon>
        <taxon>Pentapetalae</taxon>
        <taxon>asterids</taxon>
        <taxon>lamiids</taxon>
        <taxon>Solanales</taxon>
        <taxon>Solanaceae</taxon>
        <taxon>Solanoideae</taxon>
        <taxon>Solaneae</taxon>
        <taxon>Solanum</taxon>
    </lineage>
</organism>
<name>A0A9J5Y700_SOLCO</name>
<feature type="region of interest" description="Disordered" evidence="1">
    <location>
        <begin position="133"/>
        <end position="188"/>
    </location>
</feature>
<reference evidence="2 3" key="1">
    <citation type="submission" date="2020-09" db="EMBL/GenBank/DDBJ databases">
        <title>De no assembly of potato wild relative species, Solanum commersonii.</title>
        <authorList>
            <person name="Cho K."/>
        </authorList>
    </citation>
    <scope>NUCLEOTIDE SEQUENCE [LARGE SCALE GENOMIC DNA]</scope>
    <source>
        <strain evidence="2">LZ3.2</strain>
        <tissue evidence="2">Leaf</tissue>
    </source>
</reference>
<dbReference type="PANTHER" id="PTHR31286:SF177">
    <property type="entry name" value="ENDONUCLEASE_EXONUCLEASE_PHOSPHATASE"/>
    <property type="match status" value="1"/>
</dbReference>
<feature type="compositionally biased region" description="Polar residues" evidence="1">
    <location>
        <begin position="297"/>
        <end position="310"/>
    </location>
</feature>
<accession>A0A9J5Y700</accession>
<dbReference type="OrthoDB" id="1002340at2759"/>
<feature type="region of interest" description="Disordered" evidence="1">
    <location>
        <begin position="212"/>
        <end position="234"/>
    </location>
</feature>
<dbReference type="Proteomes" id="UP000824120">
    <property type="component" value="Chromosome 7"/>
</dbReference>
<evidence type="ECO:0008006" key="4">
    <source>
        <dbReference type="Google" id="ProtNLM"/>
    </source>
</evidence>
<dbReference type="PANTHER" id="PTHR31286">
    <property type="entry name" value="GLYCINE-RICH CELL WALL STRUCTURAL PROTEIN 1.8-LIKE"/>
    <property type="match status" value="1"/>
</dbReference>
<feature type="region of interest" description="Disordered" evidence="1">
    <location>
        <begin position="248"/>
        <end position="320"/>
    </location>
</feature>
<dbReference type="InterPro" id="IPR040256">
    <property type="entry name" value="At4g02000-like"/>
</dbReference>
<keyword evidence="3" id="KW-1185">Reference proteome</keyword>
<feature type="compositionally biased region" description="Low complexity" evidence="1">
    <location>
        <begin position="212"/>
        <end position="224"/>
    </location>
</feature>
<gene>
    <name evidence="2" type="ORF">H5410_036260</name>
</gene>
<proteinExistence type="predicted"/>
<feature type="compositionally biased region" description="Polar residues" evidence="1">
    <location>
        <begin position="133"/>
        <end position="146"/>
    </location>
</feature>
<feature type="compositionally biased region" description="Basic and acidic residues" evidence="1">
    <location>
        <begin position="147"/>
        <end position="158"/>
    </location>
</feature>
<feature type="region of interest" description="Disordered" evidence="1">
    <location>
        <begin position="676"/>
        <end position="705"/>
    </location>
</feature>
<feature type="region of interest" description="Disordered" evidence="1">
    <location>
        <begin position="1"/>
        <end position="42"/>
    </location>
</feature>